<name>A0ABQ7SMT2_PHRPL</name>
<dbReference type="Proteomes" id="UP000826234">
    <property type="component" value="Unassembled WGS sequence"/>
</dbReference>
<evidence type="ECO:0000313" key="2">
    <source>
        <dbReference type="Proteomes" id="UP000826234"/>
    </source>
</evidence>
<dbReference type="EMBL" id="JAIPUX010005289">
    <property type="protein sequence ID" value="KAH0618629.1"/>
    <property type="molecule type" value="Genomic_DNA"/>
</dbReference>
<gene>
    <name evidence="1" type="ORF">JD844_018010</name>
</gene>
<reference evidence="1 2" key="1">
    <citation type="journal article" date="2022" name="Gigascience">
        <title>A chromosome-level genome assembly and annotation of the desert horned lizard, Phrynosoma platyrhinos, provides insight into chromosomal rearrangements among reptiles.</title>
        <authorList>
            <person name="Koochekian N."/>
            <person name="Ascanio A."/>
            <person name="Farleigh K."/>
            <person name="Card D.C."/>
            <person name="Schield D.R."/>
            <person name="Castoe T.A."/>
            <person name="Jezkova T."/>
        </authorList>
    </citation>
    <scope>NUCLEOTIDE SEQUENCE [LARGE SCALE GENOMIC DNA]</scope>
    <source>
        <strain evidence="1">NK-2021</strain>
    </source>
</reference>
<evidence type="ECO:0000313" key="1">
    <source>
        <dbReference type="EMBL" id="KAH0618629.1"/>
    </source>
</evidence>
<accession>A0ABQ7SMT2</accession>
<sequence length="97" mass="11334">MQHYCHPTRLTEPEPLFRSVEENIQLDGFDPLSFCPKNQRLGNKIMHNKSCFLTTEEKKHPEKLQVLTGGERKKYVLGNIEINRVLFFCKASIQCLK</sequence>
<keyword evidence="2" id="KW-1185">Reference proteome</keyword>
<proteinExistence type="predicted"/>
<comment type="caution">
    <text evidence="1">The sequence shown here is derived from an EMBL/GenBank/DDBJ whole genome shotgun (WGS) entry which is preliminary data.</text>
</comment>
<organism evidence="1 2">
    <name type="scientific">Phrynosoma platyrhinos</name>
    <name type="common">Desert horned lizard</name>
    <dbReference type="NCBI Taxonomy" id="52577"/>
    <lineage>
        <taxon>Eukaryota</taxon>
        <taxon>Metazoa</taxon>
        <taxon>Chordata</taxon>
        <taxon>Craniata</taxon>
        <taxon>Vertebrata</taxon>
        <taxon>Euteleostomi</taxon>
        <taxon>Lepidosauria</taxon>
        <taxon>Squamata</taxon>
        <taxon>Bifurcata</taxon>
        <taxon>Unidentata</taxon>
        <taxon>Episquamata</taxon>
        <taxon>Toxicofera</taxon>
        <taxon>Iguania</taxon>
        <taxon>Phrynosomatidae</taxon>
        <taxon>Phrynosomatinae</taxon>
        <taxon>Phrynosoma</taxon>
    </lineage>
</organism>
<protein>
    <submittedName>
        <fullName evidence="1">Uncharacterized protein</fullName>
    </submittedName>
</protein>